<evidence type="ECO:0000259" key="5">
    <source>
        <dbReference type="Pfam" id="PF00107"/>
    </source>
</evidence>
<protein>
    <recommendedName>
        <fullName evidence="9">Alcohol dehydrogenase</fullName>
    </recommendedName>
</protein>
<evidence type="ECO:0000313" key="7">
    <source>
        <dbReference type="EMBL" id="CAH1163065.1"/>
    </source>
</evidence>
<reference evidence="7" key="1">
    <citation type="submission" date="2022-01" db="EMBL/GenBank/DDBJ databases">
        <authorList>
            <person name="King R."/>
        </authorList>
    </citation>
    <scope>NUCLEOTIDE SEQUENCE</scope>
</reference>
<evidence type="ECO:0000259" key="6">
    <source>
        <dbReference type="Pfam" id="PF08240"/>
    </source>
</evidence>
<dbReference type="SUPFAM" id="SSF51735">
    <property type="entry name" value="NAD(P)-binding Rossmann-fold domains"/>
    <property type="match status" value="1"/>
</dbReference>
<dbReference type="GO" id="GO:0008270">
    <property type="term" value="F:zinc ion binding"/>
    <property type="evidence" value="ECO:0007669"/>
    <property type="project" value="InterPro"/>
</dbReference>
<dbReference type="Gene3D" id="3.40.50.720">
    <property type="entry name" value="NAD(P)-binding Rossmann-like Domain"/>
    <property type="match status" value="1"/>
</dbReference>
<dbReference type="PANTHER" id="PTHR43401">
    <property type="entry name" value="L-THREONINE 3-DEHYDROGENASE"/>
    <property type="match status" value="1"/>
</dbReference>
<dbReference type="InterPro" id="IPR036291">
    <property type="entry name" value="NAD(P)-bd_dom_sf"/>
</dbReference>
<keyword evidence="1 4" id="KW-0479">Metal-binding</keyword>
<feature type="domain" description="Alcohol dehydrogenase-like C-terminal" evidence="5">
    <location>
        <begin position="179"/>
        <end position="294"/>
    </location>
</feature>
<reference evidence="7" key="2">
    <citation type="submission" date="2022-10" db="EMBL/GenBank/DDBJ databases">
        <authorList>
            <consortium name="ENA_rothamsted_submissions"/>
            <consortium name="culmorum"/>
            <person name="King R."/>
        </authorList>
    </citation>
    <scope>NUCLEOTIDE SEQUENCE</scope>
</reference>
<dbReference type="SUPFAM" id="SSF50129">
    <property type="entry name" value="GroES-like"/>
    <property type="match status" value="1"/>
</dbReference>
<dbReference type="Gene3D" id="3.90.180.10">
    <property type="entry name" value="Medium-chain alcohol dehydrogenases, catalytic domain"/>
    <property type="match status" value="1"/>
</dbReference>
<dbReference type="PROSITE" id="PS00059">
    <property type="entry name" value="ADH_ZINC"/>
    <property type="match status" value="1"/>
</dbReference>
<dbReference type="Pfam" id="PF00107">
    <property type="entry name" value="ADH_zinc_N"/>
    <property type="match status" value="1"/>
</dbReference>
<sequence>MEAVIFNAKEKKLQLSRVPIPKISEPDQVLIKVAYSGICGTDLHIIQGEFPCNENVPFTLGHEFSGTVVDVGANVAIFKKGDRVAVNPNLGCSCCDFCHNGQPHFCPSGGLSNTIGLYRDGGWAAYVLAPITQVHKLSANITLEQAALAEPLSCLAHGWDIISPITVGMKILVTGAGIIGNLWVSVLHHQGHRNVTVSEPNLSRLQHLKKLNTGFQLITPEELKKNQQKDSNYLFDLIIDCSGYPPAIEHAVSLLQRGGKLCCFGVAPPHGEIKIKPFDIFMKELKIYGVLINPFTFPKSFGLLEAMGDRYLVYEHLGIKTFALKEYKEAIQLLKQGTIAKAVFKFEYNELNNYKMTNNF</sequence>
<proteinExistence type="inferred from homology"/>
<evidence type="ECO:0000313" key="8">
    <source>
        <dbReference type="Proteomes" id="UP001153737"/>
    </source>
</evidence>
<comment type="cofactor">
    <cofactor evidence="4">
        <name>Zn(2+)</name>
        <dbReference type="ChEBI" id="CHEBI:29105"/>
    </cofactor>
</comment>
<feature type="domain" description="Alcohol dehydrogenase-like N-terminal" evidence="6">
    <location>
        <begin position="26"/>
        <end position="138"/>
    </location>
</feature>
<dbReference type="InterPro" id="IPR013149">
    <property type="entry name" value="ADH-like_C"/>
</dbReference>
<dbReference type="Pfam" id="PF08240">
    <property type="entry name" value="ADH_N"/>
    <property type="match status" value="1"/>
</dbReference>
<evidence type="ECO:0000256" key="2">
    <source>
        <dbReference type="ARBA" id="ARBA00022833"/>
    </source>
</evidence>
<evidence type="ECO:0000256" key="4">
    <source>
        <dbReference type="RuleBase" id="RU361277"/>
    </source>
</evidence>
<dbReference type="EMBL" id="OU896710">
    <property type="protein sequence ID" value="CAH1163065.1"/>
    <property type="molecule type" value="Genomic_DNA"/>
</dbReference>
<dbReference type="OrthoDB" id="3941538at2759"/>
<dbReference type="PANTHER" id="PTHR43401:SF2">
    <property type="entry name" value="L-THREONINE 3-DEHYDROGENASE"/>
    <property type="match status" value="1"/>
</dbReference>
<dbReference type="InterPro" id="IPR002328">
    <property type="entry name" value="ADH_Zn_CS"/>
</dbReference>
<organism evidence="7 8">
    <name type="scientific">Phaedon cochleariae</name>
    <name type="common">Mustard beetle</name>
    <dbReference type="NCBI Taxonomy" id="80249"/>
    <lineage>
        <taxon>Eukaryota</taxon>
        <taxon>Metazoa</taxon>
        <taxon>Ecdysozoa</taxon>
        <taxon>Arthropoda</taxon>
        <taxon>Hexapoda</taxon>
        <taxon>Insecta</taxon>
        <taxon>Pterygota</taxon>
        <taxon>Neoptera</taxon>
        <taxon>Endopterygota</taxon>
        <taxon>Coleoptera</taxon>
        <taxon>Polyphaga</taxon>
        <taxon>Cucujiformia</taxon>
        <taxon>Chrysomeloidea</taxon>
        <taxon>Chrysomelidae</taxon>
        <taxon>Chrysomelinae</taxon>
        <taxon>Chrysomelini</taxon>
        <taxon>Phaedon</taxon>
    </lineage>
</organism>
<dbReference type="AlphaFoldDB" id="A0A9P0DKB2"/>
<keyword evidence="3" id="KW-0560">Oxidoreductase</keyword>
<dbReference type="GO" id="GO:0016491">
    <property type="term" value="F:oxidoreductase activity"/>
    <property type="evidence" value="ECO:0007669"/>
    <property type="project" value="UniProtKB-KW"/>
</dbReference>
<keyword evidence="2 4" id="KW-0862">Zinc</keyword>
<evidence type="ECO:0008006" key="9">
    <source>
        <dbReference type="Google" id="ProtNLM"/>
    </source>
</evidence>
<dbReference type="InterPro" id="IPR011032">
    <property type="entry name" value="GroES-like_sf"/>
</dbReference>
<gene>
    <name evidence="7" type="ORF">PHAECO_LOCUS8206</name>
</gene>
<evidence type="ECO:0000256" key="1">
    <source>
        <dbReference type="ARBA" id="ARBA00022723"/>
    </source>
</evidence>
<evidence type="ECO:0000256" key="3">
    <source>
        <dbReference type="ARBA" id="ARBA00023002"/>
    </source>
</evidence>
<name>A0A9P0DKB2_PHACE</name>
<dbReference type="InterPro" id="IPR013154">
    <property type="entry name" value="ADH-like_N"/>
</dbReference>
<comment type="similarity">
    <text evidence="4">Belongs to the zinc-containing alcohol dehydrogenase family.</text>
</comment>
<keyword evidence="8" id="KW-1185">Reference proteome</keyword>
<accession>A0A9P0DKB2</accession>
<dbReference type="InterPro" id="IPR050129">
    <property type="entry name" value="Zn_alcohol_dh"/>
</dbReference>
<dbReference type="Proteomes" id="UP001153737">
    <property type="component" value="Chromosome 4"/>
</dbReference>